<keyword evidence="2" id="KW-0472">Membrane</keyword>
<dbReference type="Proteomes" id="UP000199614">
    <property type="component" value="Unassembled WGS sequence"/>
</dbReference>
<feature type="region of interest" description="Disordered" evidence="1">
    <location>
        <begin position="335"/>
        <end position="354"/>
    </location>
</feature>
<dbReference type="AlphaFoldDB" id="A0A1I5C7V0"/>
<accession>A0A1I5C7V0</accession>
<feature type="transmembrane region" description="Helical" evidence="2">
    <location>
        <begin position="83"/>
        <end position="102"/>
    </location>
</feature>
<feature type="region of interest" description="Disordered" evidence="1">
    <location>
        <begin position="1"/>
        <end position="54"/>
    </location>
</feature>
<reference evidence="4 5" key="1">
    <citation type="submission" date="2016-10" db="EMBL/GenBank/DDBJ databases">
        <authorList>
            <person name="de Groot N.N."/>
        </authorList>
    </citation>
    <scope>NUCLEOTIDE SEQUENCE [LARGE SCALE GENOMIC DNA]</scope>
    <source>
        <strain evidence="4 5">CGMCC 4.1877</strain>
    </source>
</reference>
<evidence type="ECO:0000256" key="2">
    <source>
        <dbReference type="SAM" id="Phobius"/>
    </source>
</evidence>
<dbReference type="RefSeq" id="WP_093347155.1">
    <property type="nucleotide sequence ID" value="NZ_FOUY01000022.1"/>
</dbReference>
<feature type="transmembrane region" description="Helical" evidence="2">
    <location>
        <begin position="59"/>
        <end position="77"/>
    </location>
</feature>
<evidence type="ECO:0000313" key="5">
    <source>
        <dbReference type="Proteomes" id="UP000199614"/>
    </source>
</evidence>
<keyword evidence="2" id="KW-1133">Transmembrane helix</keyword>
<dbReference type="OrthoDB" id="9812729at2"/>
<dbReference type="Pfam" id="PF01882">
    <property type="entry name" value="DUF58"/>
    <property type="match status" value="1"/>
</dbReference>
<keyword evidence="2" id="KW-0812">Transmembrane</keyword>
<organism evidence="4 5">
    <name type="scientific">Pseudonocardia ammonioxydans</name>
    <dbReference type="NCBI Taxonomy" id="260086"/>
    <lineage>
        <taxon>Bacteria</taxon>
        <taxon>Bacillati</taxon>
        <taxon>Actinomycetota</taxon>
        <taxon>Actinomycetes</taxon>
        <taxon>Pseudonocardiales</taxon>
        <taxon>Pseudonocardiaceae</taxon>
        <taxon>Pseudonocardia</taxon>
    </lineage>
</organism>
<evidence type="ECO:0000256" key="1">
    <source>
        <dbReference type="SAM" id="MobiDB-lite"/>
    </source>
</evidence>
<dbReference type="InterPro" id="IPR002881">
    <property type="entry name" value="DUF58"/>
</dbReference>
<keyword evidence="5" id="KW-1185">Reference proteome</keyword>
<sequence length="475" mass="49466">MPPGPRPHGPPARPPVGTSATAPGPDARAPGSSTAAAPAPSPLAPTASTRSERRAGLTVRGRCLLAGGLAMVVSAILLDERDLVRIGAFVVLLPVLALVVALRSRRTLHIERSLEPSRIEAGGSGTVLLRIAGGALLGALRIADHVPDAAGPSDRYPPRFTVHRLGRRGARVGYPLRPAVRGTYRIGPLRGRGTDPLGLAEFRHDLLAPDRWLVLPRVTPLTGRPSLASTAVGRGAEGGSRPGAGNPDVLIRPYRQGDELRRVHWRSSARRDELMVRLDDRPDPSGVTLLLDRRDAAHRGHGAGSSLEWAVEFTASVAVHLLRRGEVVTLVDESGESLDEASAGHGTHSGEEDQVPQRLESLAVLRPSATAELGSGGHTPGTSRPDGVLAVLGAVSAQDVTALIAAWPRGGHAVLLDVDGWDATAEDGPTHSPGAAAATALRRAGWQATVVRGGTSVQRAWADACDEPATAGAAR</sequence>
<dbReference type="PANTHER" id="PTHR34351:SF1">
    <property type="entry name" value="SLR1927 PROTEIN"/>
    <property type="match status" value="1"/>
</dbReference>
<dbReference type="STRING" id="260086.SAMN05216207_102257"/>
<evidence type="ECO:0000313" key="4">
    <source>
        <dbReference type="EMBL" id="SFN82882.1"/>
    </source>
</evidence>
<feature type="domain" description="DUF58" evidence="3">
    <location>
        <begin position="251"/>
        <end position="336"/>
    </location>
</feature>
<feature type="region of interest" description="Disordered" evidence="1">
    <location>
        <begin position="224"/>
        <end position="250"/>
    </location>
</feature>
<gene>
    <name evidence="4" type="ORF">SAMN05216207_102257</name>
</gene>
<feature type="compositionally biased region" description="Low complexity" evidence="1">
    <location>
        <begin position="27"/>
        <end position="49"/>
    </location>
</feature>
<evidence type="ECO:0000259" key="3">
    <source>
        <dbReference type="Pfam" id="PF01882"/>
    </source>
</evidence>
<dbReference type="EMBL" id="FOUY01000022">
    <property type="protein sequence ID" value="SFN82882.1"/>
    <property type="molecule type" value="Genomic_DNA"/>
</dbReference>
<protein>
    <submittedName>
        <fullName evidence="4">Uncharacterized conserved protein, DUF58 family, contains vWF domain</fullName>
    </submittedName>
</protein>
<dbReference type="PANTHER" id="PTHR34351">
    <property type="entry name" value="SLR1927 PROTEIN-RELATED"/>
    <property type="match status" value="1"/>
</dbReference>
<feature type="compositionally biased region" description="Pro residues" evidence="1">
    <location>
        <begin position="1"/>
        <end position="14"/>
    </location>
</feature>
<proteinExistence type="predicted"/>
<name>A0A1I5C7V0_PSUAM</name>